<dbReference type="GO" id="GO:0016805">
    <property type="term" value="F:dipeptidase activity"/>
    <property type="evidence" value="ECO:0007669"/>
    <property type="project" value="InterPro"/>
</dbReference>
<sequence precursor="true">MRRTIIASILALFVTAFAFLPADACTNFLVTKGASTDGSNIISYAADSHVLYGELYFRPAADYPKGSKVKVYEWDTGKYLGEIDQVEHTYAVVGNMNEHQLAIGETTYGGRSELRDTTGIIDYGSLIYLTLQRAKTAREAIKTMVELTSEYGYYSSGESLSIADKNEVWIMEIIGKGPGNKGIVYVARQIPDGYVSAHANQARITTFPIQEKNDWFNKEQTTFHSPDVISFAKEKGYYEGEDKNFSFSDVYAPLTFGGARFCEMRVWSFFKDINPEMEQYFDYASGKIEKNEQGIATNRMPLWIKPENKLSAHDVQDFMRDHLEGTPLDMRKDIGAGPFERPYRWRPLTWEVDSVEYCNERATATQQTGFSFVTQSRSWLPDPIGGINWFSVDDAATSVYVPFYAGMKKAPEAYREGNGSMYEWSETSAFWIFNMVSNFAYLRYNMIEPDIREAMNELDEKFKKEVAEIDQKAKALYQSSPYRATKMVSDYSINAGQYTFERWKELFQFIMMKYVDGNVKKEESGEFLTNGTGVIELEQPGYPEWWYRTVVEKTGDQFLVLGQDNVPEKKEKAAMVSISKTNMNIMIGAIIILALIVLVMLFRRKR</sequence>
<dbReference type="Gene3D" id="3.60.60.10">
    <property type="entry name" value="Penicillin V Acylase, Chain A"/>
    <property type="match status" value="1"/>
</dbReference>
<dbReference type="KEGG" id="blq:L21SP5_01017"/>
<keyword evidence="2" id="KW-0732">Signal</keyword>
<name>A0A0S2HY14_9BACT</name>
<dbReference type="OrthoDB" id="1109933at2"/>
<feature type="transmembrane region" description="Helical" evidence="1">
    <location>
        <begin position="583"/>
        <end position="602"/>
    </location>
</feature>
<dbReference type="EC" id="3.4.-.-" evidence="3"/>
<evidence type="ECO:0000256" key="1">
    <source>
        <dbReference type="SAM" id="Phobius"/>
    </source>
</evidence>
<feature type="signal peptide" evidence="2">
    <location>
        <begin position="1"/>
        <end position="24"/>
    </location>
</feature>
<evidence type="ECO:0000256" key="2">
    <source>
        <dbReference type="SAM" id="SignalP"/>
    </source>
</evidence>
<keyword evidence="1" id="KW-1133">Transmembrane helix</keyword>
<proteinExistence type="predicted"/>
<dbReference type="AlphaFoldDB" id="A0A0S2HY14"/>
<dbReference type="GO" id="GO:0070004">
    <property type="term" value="F:cysteine-type exopeptidase activity"/>
    <property type="evidence" value="ECO:0007669"/>
    <property type="project" value="InterPro"/>
</dbReference>
<keyword evidence="3" id="KW-0378">Hydrolase</keyword>
<dbReference type="PANTHER" id="PTHR12994">
    <property type="entry name" value="SECERNIN"/>
    <property type="match status" value="1"/>
</dbReference>
<dbReference type="EMBL" id="CP013118">
    <property type="protein sequence ID" value="ALO14684.1"/>
    <property type="molecule type" value="Genomic_DNA"/>
</dbReference>
<dbReference type="GO" id="GO:0006508">
    <property type="term" value="P:proteolysis"/>
    <property type="evidence" value="ECO:0007669"/>
    <property type="project" value="InterPro"/>
</dbReference>
<dbReference type="RefSeq" id="WP_081421444.1">
    <property type="nucleotide sequence ID" value="NZ_CP013118.1"/>
</dbReference>
<keyword evidence="4" id="KW-1185">Reference proteome</keyword>
<keyword evidence="1" id="KW-0812">Transmembrane</keyword>
<keyword evidence="1" id="KW-0472">Membrane</keyword>
<dbReference type="STRING" id="1307839.L21SP5_01017"/>
<dbReference type="InterPro" id="IPR005322">
    <property type="entry name" value="Peptidase_C69"/>
</dbReference>
<reference evidence="3 4" key="1">
    <citation type="submission" date="2015-11" db="EMBL/GenBank/DDBJ databases">
        <title>Description and complete genome sequence of a novel strain predominating in hypersaline microbial mats and representing a new family of the Bacteriodetes phylum.</title>
        <authorList>
            <person name="Spring S."/>
            <person name="Bunk B."/>
            <person name="Sproer C."/>
            <person name="Klenk H.-P."/>
        </authorList>
    </citation>
    <scope>NUCLEOTIDE SEQUENCE [LARGE SCALE GENOMIC DNA]</scope>
    <source>
        <strain evidence="3 4">L21-Spi-D4</strain>
    </source>
</reference>
<feature type="chain" id="PRO_5006599339" evidence="2">
    <location>
        <begin position="25"/>
        <end position="606"/>
    </location>
</feature>
<accession>A0A0S2HY14</accession>
<dbReference type="PANTHER" id="PTHR12994:SF17">
    <property type="entry name" value="LD30995P"/>
    <property type="match status" value="1"/>
</dbReference>
<gene>
    <name evidence="3" type="primary">pepDA_2</name>
    <name evidence="3" type="ORF">L21SP5_01017</name>
</gene>
<dbReference type="Proteomes" id="UP000064893">
    <property type="component" value="Chromosome"/>
</dbReference>
<evidence type="ECO:0000313" key="3">
    <source>
        <dbReference type="EMBL" id="ALO14684.1"/>
    </source>
</evidence>
<dbReference type="PATRIC" id="fig|1307839.3.peg.1101"/>
<evidence type="ECO:0000313" key="4">
    <source>
        <dbReference type="Proteomes" id="UP000064893"/>
    </source>
</evidence>
<protein>
    <submittedName>
        <fullName evidence="3">Dipeptidase A</fullName>
        <ecNumber evidence="3">3.4.-.-</ecNumber>
    </submittedName>
</protein>
<organism evidence="3 4">
    <name type="scientific">Salinivirga cyanobacteriivorans</name>
    <dbReference type="NCBI Taxonomy" id="1307839"/>
    <lineage>
        <taxon>Bacteria</taxon>
        <taxon>Pseudomonadati</taxon>
        <taxon>Bacteroidota</taxon>
        <taxon>Bacteroidia</taxon>
        <taxon>Bacteroidales</taxon>
        <taxon>Salinivirgaceae</taxon>
        <taxon>Salinivirga</taxon>
    </lineage>
</organism>
<dbReference type="Pfam" id="PF03577">
    <property type="entry name" value="Peptidase_C69"/>
    <property type="match status" value="1"/>
</dbReference>